<feature type="compositionally biased region" description="Low complexity" evidence="1">
    <location>
        <begin position="235"/>
        <end position="245"/>
    </location>
</feature>
<comment type="caution">
    <text evidence="2">The sequence shown here is derived from an EMBL/GenBank/DDBJ whole genome shotgun (WGS) entry which is preliminary data.</text>
</comment>
<feature type="compositionally biased region" description="Low complexity" evidence="1">
    <location>
        <begin position="117"/>
        <end position="133"/>
    </location>
</feature>
<organism evidence="2 3">
    <name type="scientific">Ranatra chinensis</name>
    <dbReference type="NCBI Taxonomy" id="642074"/>
    <lineage>
        <taxon>Eukaryota</taxon>
        <taxon>Metazoa</taxon>
        <taxon>Ecdysozoa</taxon>
        <taxon>Arthropoda</taxon>
        <taxon>Hexapoda</taxon>
        <taxon>Insecta</taxon>
        <taxon>Pterygota</taxon>
        <taxon>Neoptera</taxon>
        <taxon>Paraneoptera</taxon>
        <taxon>Hemiptera</taxon>
        <taxon>Heteroptera</taxon>
        <taxon>Panheteroptera</taxon>
        <taxon>Nepomorpha</taxon>
        <taxon>Nepidae</taxon>
        <taxon>Ranatrinae</taxon>
        <taxon>Ranatra</taxon>
    </lineage>
</organism>
<gene>
    <name evidence="2" type="ORF">AAG570_001660</name>
</gene>
<dbReference type="SUPFAM" id="SSF46934">
    <property type="entry name" value="UBA-like"/>
    <property type="match status" value="1"/>
</dbReference>
<evidence type="ECO:0000256" key="1">
    <source>
        <dbReference type="SAM" id="MobiDB-lite"/>
    </source>
</evidence>
<feature type="compositionally biased region" description="Pro residues" evidence="1">
    <location>
        <begin position="1"/>
        <end position="16"/>
    </location>
</feature>
<name>A0ABD0Y980_9HEMI</name>
<protein>
    <recommendedName>
        <fullName evidence="4">UBA domain-containing protein</fullName>
    </recommendedName>
</protein>
<feature type="compositionally biased region" description="Pro residues" evidence="1">
    <location>
        <begin position="137"/>
        <end position="148"/>
    </location>
</feature>
<reference evidence="2 3" key="1">
    <citation type="submission" date="2024-07" db="EMBL/GenBank/DDBJ databases">
        <title>Chromosome-level genome assembly of the water stick insect Ranatra chinensis (Heteroptera: Nepidae).</title>
        <authorList>
            <person name="Liu X."/>
        </authorList>
    </citation>
    <scope>NUCLEOTIDE SEQUENCE [LARGE SCALE GENOMIC DNA]</scope>
    <source>
        <strain evidence="2">Cailab_2021Rc</strain>
        <tissue evidence="2">Muscle</tissue>
    </source>
</reference>
<sequence length="339" mass="35081">MPVAPLHPAPPIPPRRSSPTLVTSNQLTVPKEDAPPLPSNHSLPTESELLHNGVSEPRYNCLEGGPPKMIGPSCRVQSCPSLGLLPSSAIITQSAISGGVMPMAPTKSQTTPHFPASTSSSGMGGSTSSTSESLVSPPLPPPPPPPHPHPLQLLLPQVIHYAELANITEEPSYENTIILPGHITMVKPVYSATPPCVELPTVSTLPHVVKSPLPDTKFGCLDGGGCLRATPSRGSSIESNASTTSSGGGGSMAAGLRSLSPEPSPSSTSHPHQLHAAAVSAAMAAASTPPYENINMDYIAKLTSEGYAQEAVIRALGITRNDIAMACDILHEFGTKQSL</sequence>
<accession>A0ABD0Y980</accession>
<evidence type="ECO:0000313" key="3">
    <source>
        <dbReference type="Proteomes" id="UP001558652"/>
    </source>
</evidence>
<dbReference type="Gene3D" id="1.10.8.10">
    <property type="entry name" value="DNA helicase RuvA subunit, C-terminal domain"/>
    <property type="match status" value="1"/>
</dbReference>
<dbReference type="Proteomes" id="UP001558652">
    <property type="component" value="Unassembled WGS sequence"/>
</dbReference>
<dbReference type="AlphaFoldDB" id="A0ABD0Y980"/>
<dbReference type="CDD" id="cd14318">
    <property type="entry name" value="UBA_Cbl_like"/>
    <property type="match status" value="1"/>
</dbReference>
<evidence type="ECO:0008006" key="4">
    <source>
        <dbReference type="Google" id="ProtNLM"/>
    </source>
</evidence>
<dbReference type="InterPro" id="IPR009060">
    <property type="entry name" value="UBA-like_sf"/>
</dbReference>
<evidence type="ECO:0000313" key="2">
    <source>
        <dbReference type="EMBL" id="KAL1123890.1"/>
    </source>
</evidence>
<feature type="compositionally biased region" description="Low complexity" evidence="1">
    <location>
        <begin position="253"/>
        <end position="273"/>
    </location>
</feature>
<proteinExistence type="predicted"/>
<feature type="region of interest" description="Disordered" evidence="1">
    <location>
        <begin position="229"/>
        <end position="273"/>
    </location>
</feature>
<keyword evidence="3" id="KW-1185">Reference proteome</keyword>
<feature type="region of interest" description="Disordered" evidence="1">
    <location>
        <begin position="104"/>
        <end position="148"/>
    </location>
</feature>
<dbReference type="EMBL" id="JBFDAA010000011">
    <property type="protein sequence ID" value="KAL1123890.1"/>
    <property type="molecule type" value="Genomic_DNA"/>
</dbReference>
<feature type="region of interest" description="Disordered" evidence="1">
    <location>
        <begin position="1"/>
        <end position="47"/>
    </location>
</feature>